<protein>
    <submittedName>
        <fullName evidence="4">Short-chain dehydrogenase</fullName>
    </submittedName>
</protein>
<evidence type="ECO:0000256" key="2">
    <source>
        <dbReference type="ARBA" id="ARBA00023002"/>
    </source>
</evidence>
<dbReference type="STRING" id="1508404.JMA_26410"/>
<dbReference type="InterPro" id="IPR036291">
    <property type="entry name" value="NAD(P)-bd_dom_sf"/>
</dbReference>
<sequence>MNVLITGASGGIGLELAKLYAEKGHTLILAARSEDKLKKLTAELADKYTIKTHVFKSDLSKAGAAQSLFDQVQSQDLHVDILINNAGVGLFGEFHQTDLQKERDMIQLNITSLTELTKLFGREMVNAKSGKILNVASTAAFFPGPLMAVYYASKAYVKSFTEALENEWAEHGVQVSGLYPGPTSTGFKDTAELNDSKLFNNGTMKPQAVAKIAFIEFMNGKKQIIPGGMNKLQSRASRLISRSAAAGIVRKTQERE</sequence>
<evidence type="ECO:0000256" key="3">
    <source>
        <dbReference type="RuleBase" id="RU000363"/>
    </source>
</evidence>
<dbReference type="BioCyc" id="JESP1508404:G14D9-11921-MONOMER"/>
<evidence type="ECO:0000313" key="5">
    <source>
        <dbReference type="Proteomes" id="UP000031449"/>
    </source>
</evidence>
<dbReference type="PIRSF" id="PIRSF000126">
    <property type="entry name" value="11-beta-HSD1"/>
    <property type="match status" value="1"/>
</dbReference>
<gene>
    <name evidence="4" type="ORF">JMA_26410</name>
</gene>
<dbReference type="PRINTS" id="PR00081">
    <property type="entry name" value="GDHRDH"/>
</dbReference>
<evidence type="ECO:0000313" key="4">
    <source>
        <dbReference type="EMBL" id="AJD91958.1"/>
    </source>
</evidence>
<accession>A0A0B5ATQ9</accession>
<comment type="similarity">
    <text evidence="1 3">Belongs to the short-chain dehydrogenases/reductases (SDR) family.</text>
</comment>
<dbReference type="GO" id="GO:0016491">
    <property type="term" value="F:oxidoreductase activity"/>
    <property type="evidence" value="ECO:0007669"/>
    <property type="project" value="UniProtKB-KW"/>
</dbReference>
<dbReference type="SUPFAM" id="SSF51735">
    <property type="entry name" value="NAD(P)-binding Rossmann-fold domains"/>
    <property type="match status" value="1"/>
</dbReference>
<dbReference type="Gene3D" id="3.40.50.720">
    <property type="entry name" value="NAD(P)-binding Rossmann-like Domain"/>
    <property type="match status" value="1"/>
</dbReference>
<dbReference type="InterPro" id="IPR002347">
    <property type="entry name" value="SDR_fam"/>
</dbReference>
<dbReference type="PANTHER" id="PTHR42901">
    <property type="entry name" value="ALCOHOL DEHYDROGENASE"/>
    <property type="match status" value="1"/>
</dbReference>
<dbReference type="Pfam" id="PF00106">
    <property type="entry name" value="adh_short"/>
    <property type="match status" value="1"/>
</dbReference>
<evidence type="ECO:0000256" key="1">
    <source>
        <dbReference type="ARBA" id="ARBA00006484"/>
    </source>
</evidence>
<name>A0A0B5ATQ9_9BACL</name>
<dbReference type="OrthoDB" id="9808814at2"/>
<dbReference type="HOGENOM" id="CLU_010194_2_1_9"/>
<dbReference type="AlphaFoldDB" id="A0A0B5ATQ9"/>
<proteinExistence type="inferred from homology"/>
<keyword evidence="2" id="KW-0560">Oxidoreductase</keyword>
<keyword evidence="5" id="KW-1185">Reference proteome</keyword>
<dbReference type="CDD" id="cd05233">
    <property type="entry name" value="SDR_c"/>
    <property type="match status" value="1"/>
</dbReference>
<dbReference type="Proteomes" id="UP000031449">
    <property type="component" value="Chromosome"/>
</dbReference>
<organism evidence="4 5">
    <name type="scientific">Jeotgalibacillus malaysiensis</name>
    <dbReference type="NCBI Taxonomy" id="1508404"/>
    <lineage>
        <taxon>Bacteria</taxon>
        <taxon>Bacillati</taxon>
        <taxon>Bacillota</taxon>
        <taxon>Bacilli</taxon>
        <taxon>Bacillales</taxon>
        <taxon>Caryophanaceae</taxon>
        <taxon>Jeotgalibacillus</taxon>
    </lineage>
</organism>
<dbReference type="PRINTS" id="PR00080">
    <property type="entry name" value="SDRFAMILY"/>
</dbReference>
<reference evidence="4 5" key="1">
    <citation type="submission" date="2014-08" db="EMBL/GenBank/DDBJ databases">
        <title>Complete genome of a marine bacteria Jeotgalibacillus malaysiensis.</title>
        <authorList>
            <person name="Yaakop A.S."/>
            <person name="Chan K.-G."/>
            <person name="Goh K.M."/>
        </authorList>
    </citation>
    <scope>NUCLEOTIDE SEQUENCE [LARGE SCALE GENOMIC DNA]</scope>
    <source>
        <strain evidence="4 5">D5</strain>
    </source>
</reference>
<dbReference type="PANTHER" id="PTHR42901:SF1">
    <property type="entry name" value="ALCOHOL DEHYDROGENASE"/>
    <property type="match status" value="1"/>
</dbReference>
<dbReference type="EMBL" id="CP009416">
    <property type="protein sequence ID" value="AJD91958.1"/>
    <property type="molecule type" value="Genomic_DNA"/>
</dbReference>
<dbReference type="KEGG" id="jeo:JMA_26410"/>